<reference evidence="6 8" key="1">
    <citation type="journal article" date="2011" name="Nature">
        <title>The Medicago genome provides insight into the evolution of rhizobial symbioses.</title>
        <authorList>
            <person name="Young N.D."/>
            <person name="Debelle F."/>
            <person name="Oldroyd G.E."/>
            <person name="Geurts R."/>
            <person name="Cannon S.B."/>
            <person name="Udvardi M.K."/>
            <person name="Benedito V.A."/>
            <person name="Mayer K.F."/>
            <person name="Gouzy J."/>
            <person name="Schoof H."/>
            <person name="Van de Peer Y."/>
            <person name="Proost S."/>
            <person name="Cook D.R."/>
            <person name="Meyers B.C."/>
            <person name="Spannagl M."/>
            <person name="Cheung F."/>
            <person name="De Mita S."/>
            <person name="Krishnakumar V."/>
            <person name="Gundlach H."/>
            <person name="Zhou S."/>
            <person name="Mudge J."/>
            <person name="Bharti A.K."/>
            <person name="Murray J.D."/>
            <person name="Naoumkina M.A."/>
            <person name="Rosen B."/>
            <person name="Silverstein K.A."/>
            <person name="Tang H."/>
            <person name="Rombauts S."/>
            <person name="Zhao P.X."/>
            <person name="Zhou P."/>
            <person name="Barbe V."/>
            <person name="Bardou P."/>
            <person name="Bechner M."/>
            <person name="Bellec A."/>
            <person name="Berger A."/>
            <person name="Berges H."/>
            <person name="Bidwell S."/>
            <person name="Bisseling T."/>
            <person name="Choisne N."/>
            <person name="Couloux A."/>
            <person name="Denny R."/>
            <person name="Deshpande S."/>
            <person name="Dai X."/>
            <person name="Doyle J.J."/>
            <person name="Dudez A.M."/>
            <person name="Farmer A.D."/>
            <person name="Fouteau S."/>
            <person name="Franken C."/>
            <person name="Gibelin C."/>
            <person name="Gish J."/>
            <person name="Goldstein S."/>
            <person name="Gonzalez A.J."/>
            <person name="Green P.J."/>
            <person name="Hallab A."/>
            <person name="Hartog M."/>
            <person name="Hua A."/>
            <person name="Humphray S.J."/>
            <person name="Jeong D.H."/>
            <person name="Jing Y."/>
            <person name="Jocker A."/>
            <person name="Kenton S.M."/>
            <person name="Kim D.J."/>
            <person name="Klee K."/>
            <person name="Lai H."/>
            <person name="Lang C."/>
            <person name="Lin S."/>
            <person name="Macmil S.L."/>
            <person name="Magdelenat G."/>
            <person name="Matthews L."/>
            <person name="McCorrison J."/>
            <person name="Monaghan E.L."/>
            <person name="Mun J.H."/>
            <person name="Najar F.Z."/>
            <person name="Nicholson C."/>
            <person name="Noirot C."/>
            <person name="O'Bleness M."/>
            <person name="Paule C.R."/>
            <person name="Poulain J."/>
            <person name="Prion F."/>
            <person name="Qin B."/>
            <person name="Qu C."/>
            <person name="Retzel E.F."/>
            <person name="Riddle C."/>
            <person name="Sallet E."/>
            <person name="Samain S."/>
            <person name="Samson N."/>
            <person name="Sanders I."/>
            <person name="Saurat O."/>
            <person name="Scarpelli C."/>
            <person name="Schiex T."/>
            <person name="Segurens B."/>
            <person name="Severin A.J."/>
            <person name="Sherrier D.J."/>
            <person name="Shi R."/>
            <person name="Sims S."/>
            <person name="Singer S.R."/>
            <person name="Sinharoy S."/>
            <person name="Sterck L."/>
            <person name="Viollet A."/>
            <person name="Wang B.B."/>
            <person name="Wang K."/>
            <person name="Wang M."/>
            <person name="Wang X."/>
            <person name="Warfsmann J."/>
            <person name="Weissenbach J."/>
            <person name="White D.D."/>
            <person name="White J.D."/>
            <person name="Wiley G.B."/>
            <person name="Wincker P."/>
            <person name="Xing Y."/>
            <person name="Yang L."/>
            <person name="Yao Z."/>
            <person name="Ying F."/>
            <person name="Zhai J."/>
            <person name="Zhou L."/>
            <person name="Zuber A."/>
            <person name="Denarie J."/>
            <person name="Dixon R.A."/>
            <person name="May G.D."/>
            <person name="Schwartz D.C."/>
            <person name="Rogers J."/>
            <person name="Quetier F."/>
            <person name="Town C.D."/>
            <person name="Roe B.A."/>
        </authorList>
    </citation>
    <scope>NUCLEOTIDE SEQUENCE [LARGE SCALE GENOMIC DNA]</scope>
    <source>
        <strain evidence="6">A17</strain>
        <strain evidence="7 8">cv. Jemalong A17</strain>
    </source>
</reference>
<dbReference type="PROSITE" id="PS51371">
    <property type="entry name" value="CBS"/>
    <property type="match status" value="2"/>
</dbReference>
<keyword evidence="8" id="KW-1185">Reference proteome</keyword>
<feature type="domain" description="CBS" evidence="5">
    <location>
        <begin position="160"/>
        <end position="216"/>
    </location>
</feature>
<reference evidence="6 8" key="2">
    <citation type="journal article" date="2014" name="BMC Genomics">
        <title>An improved genome release (version Mt4.0) for the model legume Medicago truncatula.</title>
        <authorList>
            <person name="Tang H."/>
            <person name="Krishnakumar V."/>
            <person name="Bidwell S."/>
            <person name="Rosen B."/>
            <person name="Chan A."/>
            <person name="Zhou S."/>
            <person name="Gentzbittel L."/>
            <person name="Childs K.L."/>
            <person name="Yandell M."/>
            <person name="Gundlach H."/>
            <person name="Mayer K.F."/>
            <person name="Schwartz D.C."/>
            <person name="Town C.D."/>
        </authorList>
    </citation>
    <scope>GENOME REANNOTATION</scope>
    <source>
        <strain evidence="6">A17</strain>
        <strain evidence="7 8">cv. Jemalong A17</strain>
    </source>
</reference>
<evidence type="ECO:0000256" key="4">
    <source>
        <dbReference type="PROSITE-ProRule" id="PRU00703"/>
    </source>
</evidence>
<organism evidence="6 8">
    <name type="scientific">Medicago truncatula</name>
    <name type="common">Barrel medic</name>
    <name type="synonym">Medicago tribuloides</name>
    <dbReference type="NCBI Taxonomy" id="3880"/>
    <lineage>
        <taxon>Eukaryota</taxon>
        <taxon>Viridiplantae</taxon>
        <taxon>Streptophyta</taxon>
        <taxon>Embryophyta</taxon>
        <taxon>Tracheophyta</taxon>
        <taxon>Spermatophyta</taxon>
        <taxon>Magnoliopsida</taxon>
        <taxon>eudicotyledons</taxon>
        <taxon>Gunneridae</taxon>
        <taxon>Pentapetalae</taxon>
        <taxon>rosids</taxon>
        <taxon>fabids</taxon>
        <taxon>Fabales</taxon>
        <taxon>Fabaceae</taxon>
        <taxon>Papilionoideae</taxon>
        <taxon>50 kb inversion clade</taxon>
        <taxon>NPAAA clade</taxon>
        <taxon>Hologalegina</taxon>
        <taxon>IRL clade</taxon>
        <taxon>Trifolieae</taxon>
        <taxon>Medicago</taxon>
    </lineage>
</organism>
<dbReference type="Gene3D" id="3.10.580.10">
    <property type="entry name" value="CBS-domain"/>
    <property type="match status" value="1"/>
</dbReference>
<reference evidence="7" key="3">
    <citation type="submission" date="2015-04" db="UniProtKB">
        <authorList>
            <consortium name="EnsemblPlants"/>
        </authorList>
    </citation>
    <scope>IDENTIFICATION</scope>
    <source>
        <strain evidence="7">cv. Jemalong A17</strain>
    </source>
</reference>
<dbReference type="GO" id="GO:0035251">
    <property type="term" value="F:UDP-glucosyltransferase activity"/>
    <property type="evidence" value="ECO:0000318"/>
    <property type="project" value="GO_Central"/>
</dbReference>
<evidence type="ECO:0000256" key="3">
    <source>
        <dbReference type="ARBA" id="ARBA00022679"/>
    </source>
</evidence>
<keyword evidence="2" id="KW-0328">Glycosyltransferase</keyword>
<dbReference type="Gene3D" id="3.40.50.2000">
    <property type="entry name" value="Glycogen Phosphorylase B"/>
    <property type="match status" value="2"/>
</dbReference>
<dbReference type="PROSITE" id="PS00375">
    <property type="entry name" value="UDPGT"/>
    <property type="match status" value="1"/>
</dbReference>
<dbReference type="STRING" id="3880.A0A072UPH7"/>
<accession>A0A072UPH7</accession>
<dbReference type="ExpressionAtlas" id="A0A072UPH7">
    <property type="expression patterns" value="differential"/>
</dbReference>
<dbReference type="SUPFAM" id="SSF53756">
    <property type="entry name" value="UDP-Glycosyltransferase/glycogen phosphorylase"/>
    <property type="match status" value="1"/>
</dbReference>
<dbReference type="SUPFAM" id="SSF54631">
    <property type="entry name" value="CBS-domain pair"/>
    <property type="match status" value="1"/>
</dbReference>
<dbReference type="PANTHER" id="PTHR48047">
    <property type="entry name" value="GLYCOSYLTRANSFERASE"/>
    <property type="match status" value="1"/>
</dbReference>
<protein>
    <submittedName>
        <fullName evidence="6">UDP-glucosyltransferase 73B2</fullName>
    </submittedName>
</protein>
<dbReference type="InterPro" id="IPR035595">
    <property type="entry name" value="UDP_glycos_trans_CS"/>
</dbReference>
<dbReference type="FunFam" id="3.40.50.2000:FF:000047">
    <property type="entry name" value="Glycosyltransferase"/>
    <property type="match status" value="1"/>
</dbReference>
<evidence type="ECO:0000313" key="6">
    <source>
        <dbReference type="EMBL" id="KEH30903.1"/>
    </source>
</evidence>
<gene>
    <name evidence="6" type="ordered locus">MTR_4g485640</name>
</gene>
<evidence type="ECO:0000256" key="2">
    <source>
        <dbReference type="ARBA" id="ARBA00022676"/>
    </source>
</evidence>
<evidence type="ECO:0000313" key="8">
    <source>
        <dbReference type="Proteomes" id="UP000002051"/>
    </source>
</evidence>
<dbReference type="EnsemblPlants" id="KEH30903">
    <property type="protein sequence ID" value="KEH30903"/>
    <property type="gene ID" value="MTR_4g485640"/>
</dbReference>
<proteinExistence type="inferred from homology"/>
<evidence type="ECO:0000259" key="5">
    <source>
        <dbReference type="PROSITE" id="PS51371"/>
    </source>
</evidence>
<dbReference type="PANTHER" id="PTHR48047:SF81">
    <property type="entry name" value="GLYCOSYLTRANSFERASE"/>
    <property type="match status" value="1"/>
</dbReference>
<evidence type="ECO:0000256" key="1">
    <source>
        <dbReference type="ARBA" id="ARBA00009995"/>
    </source>
</evidence>
<dbReference type="Pfam" id="PF00571">
    <property type="entry name" value="CBS"/>
    <property type="match status" value="2"/>
</dbReference>
<name>A0A072UPH7_MEDTR</name>
<dbReference type="HOGENOM" id="CLU_001724_2_2_1"/>
<dbReference type="Pfam" id="PF00201">
    <property type="entry name" value="UDPGT"/>
    <property type="match status" value="1"/>
</dbReference>
<evidence type="ECO:0000313" key="7">
    <source>
        <dbReference type="EnsemblPlants" id="KEH30903"/>
    </source>
</evidence>
<keyword evidence="3" id="KW-0808">Transferase</keyword>
<dbReference type="EMBL" id="CM001220">
    <property type="protein sequence ID" value="KEH30903.1"/>
    <property type="molecule type" value="Genomic_DNA"/>
</dbReference>
<dbReference type="AlphaFoldDB" id="A0A072UPH7"/>
<dbReference type="InterPro" id="IPR000644">
    <property type="entry name" value="CBS_dom"/>
</dbReference>
<dbReference type="CDD" id="cd17789">
    <property type="entry name" value="CBS_pair_plant_CBSX"/>
    <property type="match status" value="1"/>
</dbReference>
<feature type="domain" description="CBS" evidence="5">
    <location>
        <begin position="68"/>
        <end position="129"/>
    </location>
</feature>
<dbReference type="InterPro" id="IPR046342">
    <property type="entry name" value="CBS_dom_sf"/>
</dbReference>
<dbReference type="InterPro" id="IPR002213">
    <property type="entry name" value="UDP_glucos_trans"/>
</dbReference>
<comment type="similarity">
    <text evidence="1">Belongs to the UDP-glycosyltransferase family.</text>
</comment>
<dbReference type="Proteomes" id="UP000002051">
    <property type="component" value="Chromosome 4"/>
</dbReference>
<dbReference type="CDD" id="cd03784">
    <property type="entry name" value="GT1_Gtf-like"/>
    <property type="match status" value="1"/>
</dbReference>
<keyword evidence="4" id="KW-0129">CBS domain</keyword>
<dbReference type="SMART" id="SM00116">
    <property type="entry name" value="CBS"/>
    <property type="match status" value="2"/>
</dbReference>
<sequence>MSSIHLINTLPLSTPHRIILPHCHSLLPSSVLPKRHRFAQSARFSVVSSQTVNSVPRANGTYTVSDFMTKKHNLHVVKTTTSVDEALEALVKNRISGLPVIDEEWNLVGVVSDYDLLAIDTISGSSDASLFPDVDSTWKTFNEIQKLLSKTNGKVVGDLMTPSPLVVHESTSLEDAARLLLETKYRRLPVVDKDGKLVGLITRGNIVKAALLSKRSGGGHQIPMVDTARVFAKHGATSTIITTPSNALQFQNSITRDQKSNHPITIQILTTPENTEVTDTDMSAGPMIDTSILLEPLKQFLVQHRPDGIVVDMFHRWAGDIIDELKIPRIVFNGNGCFPRCVIENTRKHVVLENLSSDSEPFIVPGLPDIIEMTRSQTPIFMRNPSQFSDRIKQLEENSLGTLINSFYDLEPAYADYVRNKLGKKAWLVGPVSLCNRSVEDKKERGKQPTIDEQSCLNWLNSKKPNSVLYISFGSVARVPMKQLKEIAYGLEASDQSFIWVVGKILNSSKNEEDWVLDKFERRMKEMDKGLIFRGWAPQLLILEHEAVGGFMTHCGWNSTLEGVCAGVPMATWPLSAEQFINEKLITDVLRIGVQVGSREWGSWDEERKELVGREKVELAVKKLMAESEDTEEMRRRVKSIFENAKRAVEEGGSSYDDIHALIQCKTSLDC</sequence>